<keyword evidence="3" id="KW-1185">Reference proteome</keyword>
<accession>A0A099F558</accession>
<protein>
    <submittedName>
        <fullName evidence="2">Twin-arginine translocation pathway signal protein</fullName>
    </submittedName>
</protein>
<dbReference type="Gene3D" id="3.90.1170.50">
    <property type="entry name" value="Aldehyde oxidase/xanthine dehydrogenase, a/b hammerhead"/>
    <property type="match status" value="1"/>
</dbReference>
<dbReference type="InterPro" id="IPR036856">
    <property type="entry name" value="Ald_Oxase/Xan_DH_a/b_sf"/>
</dbReference>
<dbReference type="GO" id="GO:0016491">
    <property type="term" value="F:oxidoreductase activity"/>
    <property type="evidence" value="ECO:0007669"/>
    <property type="project" value="InterPro"/>
</dbReference>
<sequence length="726" mass="76490">MTIATSRRGFLGATSGLMIALALPLKGRAQDAPPQGAEQAVPPALAPAPVPPNAFVHIAPDDTVTVIVKHIEFGQGPLTGLATLVAEELDADWAQVRGALAHADDTLYANLAFGMQGTGGSTALGNSFLQMRGAGAAMRQMLVETAAEAWGVPAAEITVAKGRITHPSGKESGFGAFAEAAAQRPVPDNPTLKTSDQWVLIGTDLPKLDTASKTDGTAMFTLDQFPEGAQVVVIERPTSFGATVASYDDAEAAKVAGVRAIRPLPQGVAVYADNTFAALKARKALKVEWDLSAAETRTSQQIMAEASAAAREAGRTVEETGDLSGFDAPGATVIEAEYQFPYLAHAPMETLDGVVTLAEGSAEASYGCQFPGIDRAALAKTLGLPMESVRVNVLLAGGSFGRRAQGTAHFATELAEVAKAGGPGSYKLMWTREDDIRGGYYRPLSVHRMRGAIDAEGRITAWENVIANQSIMAGTAMEAMMKDGLDSSSYEGSIGLPYDFGGFRAAWRQLKTGVPVLWWRSVGSTHTALATEMFVDELLEAAGKDPVQGRLDLLKPDAARERAVIEAVRDLAGWTGKVQGDKGYGMAFAKSFGTYVAQIVELENRDGRPQVTRAWCAVDCGIPVNPNIIRAQMEGGIGFGLGAILHSQITLGENGAVQESNYDDYPSLRIHEMPQVEVTIIKSDADPTGVGEPGVPPIGPAVANAWRALTGQKTRALPMLQNPGVV</sequence>
<dbReference type="Gene3D" id="3.30.365.10">
    <property type="entry name" value="Aldehyde oxidase/xanthine dehydrogenase, molybdopterin binding domain"/>
    <property type="match status" value="4"/>
</dbReference>
<proteinExistence type="predicted"/>
<dbReference type="InterPro" id="IPR012368">
    <property type="entry name" value="OxRdtase_Mopterin-bd_su_IorB"/>
</dbReference>
<dbReference type="OrthoDB" id="9767994at2"/>
<dbReference type="PANTHER" id="PTHR47495">
    <property type="entry name" value="ALDEHYDE DEHYDROGENASE"/>
    <property type="match status" value="1"/>
</dbReference>
<comment type="caution">
    <text evidence="2">The sequence shown here is derived from an EMBL/GenBank/DDBJ whole genome shotgun (WGS) entry which is preliminary data.</text>
</comment>
<dbReference type="InterPro" id="IPR052516">
    <property type="entry name" value="N-heterocyclic_Hydroxylase"/>
</dbReference>
<gene>
    <name evidence="2" type="ORF">IC63_11060</name>
</gene>
<reference evidence="2 3" key="1">
    <citation type="submission" date="2014-09" db="EMBL/GenBank/DDBJ databases">
        <authorList>
            <person name="McGinnis J.M."/>
            <person name="Wolfgang W.J."/>
        </authorList>
    </citation>
    <scope>NUCLEOTIDE SEQUENCE [LARGE SCALE GENOMIC DNA]</scope>
    <source>
        <strain evidence="2 3">HAMBI 3106</strain>
    </source>
</reference>
<dbReference type="InterPro" id="IPR037165">
    <property type="entry name" value="AldOxase/xan_DH_Mopterin-bd_sf"/>
</dbReference>
<feature type="domain" description="Aldehyde oxidase/xanthine dehydrogenase a/b hammerhead" evidence="1">
    <location>
        <begin position="215"/>
        <end position="293"/>
    </location>
</feature>
<dbReference type="InterPro" id="IPR006311">
    <property type="entry name" value="TAT_signal"/>
</dbReference>
<dbReference type="AlphaFoldDB" id="A0A099F558"/>
<dbReference type="InterPro" id="IPR000674">
    <property type="entry name" value="Ald_Oxase/Xan_DH_a/b"/>
</dbReference>
<evidence type="ECO:0000313" key="2">
    <source>
        <dbReference type="EMBL" id="KGJ05519.1"/>
    </source>
</evidence>
<dbReference type="RefSeq" id="WP_036720117.1">
    <property type="nucleotide sequence ID" value="NZ_JRKS01000035.1"/>
</dbReference>
<dbReference type="Proteomes" id="UP000029917">
    <property type="component" value="Unassembled WGS sequence"/>
</dbReference>
<dbReference type="PANTHER" id="PTHR47495:SF2">
    <property type="entry name" value="ALDEHYDE DEHYDROGENASE"/>
    <property type="match status" value="1"/>
</dbReference>
<evidence type="ECO:0000313" key="3">
    <source>
        <dbReference type="Proteomes" id="UP000029917"/>
    </source>
</evidence>
<dbReference type="EMBL" id="JRKS01000035">
    <property type="protein sequence ID" value="KGJ05519.1"/>
    <property type="molecule type" value="Genomic_DNA"/>
</dbReference>
<organism evidence="2 3">
    <name type="scientific">Paracoccus sphaerophysae</name>
    <dbReference type="NCBI Taxonomy" id="690417"/>
    <lineage>
        <taxon>Bacteria</taxon>
        <taxon>Pseudomonadati</taxon>
        <taxon>Pseudomonadota</taxon>
        <taxon>Alphaproteobacteria</taxon>
        <taxon>Rhodobacterales</taxon>
        <taxon>Paracoccaceae</taxon>
        <taxon>Paracoccus</taxon>
    </lineage>
</organism>
<dbReference type="PIRSF" id="PIRSF036389">
    <property type="entry name" value="IOR_B"/>
    <property type="match status" value="1"/>
</dbReference>
<dbReference type="InterPro" id="IPR046867">
    <property type="entry name" value="AldOxase/xan_DH_MoCoBD2"/>
</dbReference>
<dbReference type="SUPFAM" id="SSF54665">
    <property type="entry name" value="CO dehydrogenase molybdoprotein N-domain-like"/>
    <property type="match status" value="1"/>
</dbReference>
<dbReference type="Pfam" id="PF02738">
    <property type="entry name" value="MoCoBD_1"/>
    <property type="match status" value="1"/>
</dbReference>
<dbReference type="SUPFAM" id="SSF56003">
    <property type="entry name" value="Molybdenum cofactor-binding domain"/>
    <property type="match status" value="2"/>
</dbReference>
<dbReference type="SMART" id="SM01008">
    <property type="entry name" value="Ald_Xan_dh_C"/>
    <property type="match status" value="1"/>
</dbReference>
<dbReference type="Pfam" id="PF20256">
    <property type="entry name" value="MoCoBD_2"/>
    <property type="match status" value="2"/>
</dbReference>
<evidence type="ECO:0000259" key="1">
    <source>
        <dbReference type="SMART" id="SM01008"/>
    </source>
</evidence>
<reference evidence="2 3" key="2">
    <citation type="submission" date="2014-10" db="EMBL/GenBank/DDBJ databases">
        <title>Paracoccus sanguinis sp. nov., isolated from clinical specimens of New York State patients.</title>
        <authorList>
            <person name="Mingle L.A."/>
            <person name="Cole J.A."/>
            <person name="Lapierre P."/>
            <person name="Musser K.A."/>
        </authorList>
    </citation>
    <scope>NUCLEOTIDE SEQUENCE [LARGE SCALE GENOMIC DNA]</scope>
    <source>
        <strain evidence="2 3">HAMBI 3106</strain>
    </source>
</reference>
<dbReference type="STRING" id="690417.IC63_11060"/>
<name>A0A099F558_9RHOB</name>
<dbReference type="InterPro" id="IPR008274">
    <property type="entry name" value="AldOxase/xan_DH_MoCoBD1"/>
</dbReference>
<dbReference type="PROSITE" id="PS51318">
    <property type="entry name" value="TAT"/>
    <property type="match status" value="1"/>
</dbReference>